<evidence type="ECO:0000256" key="5">
    <source>
        <dbReference type="ARBA" id="ARBA00023014"/>
    </source>
</evidence>
<evidence type="ECO:0000313" key="9">
    <source>
        <dbReference type="EMBL" id="KND98172.1"/>
    </source>
</evidence>
<protein>
    <submittedName>
        <fullName evidence="9">Uncharacterized protein</fullName>
    </submittedName>
</protein>
<dbReference type="VEuPathDB" id="FungiDB:CJI96_0002230"/>
<dbReference type="GO" id="GO:0005763">
    <property type="term" value="C:mitochondrial small ribosomal subunit"/>
    <property type="evidence" value="ECO:0007669"/>
    <property type="project" value="TreeGrafter"/>
</dbReference>
<dbReference type="GO" id="GO:0006412">
    <property type="term" value="P:translation"/>
    <property type="evidence" value="ECO:0007669"/>
    <property type="project" value="InterPro"/>
</dbReference>
<evidence type="ECO:0000256" key="7">
    <source>
        <dbReference type="ARBA" id="ARBA00045681"/>
    </source>
</evidence>
<keyword evidence="2" id="KW-0479">Metal-binding</keyword>
<dbReference type="Proteomes" id="UP000037122">
    <property type="component" value="Unassembled WGS sequence"/>
</dbReference>
<evidence type="ECO:0000256" key="6">
    <source>
        <dbReference type="ARBA" id="ARBA00023128"/>
    </source>
</evidence>
<evidence type="ECO:0000256" key="8">
    <source>
        <dbReference type="SAM" id="MobiDB-lite"/>
    </source>
</evidence>
<dbReference type="VEuPathDB" id="FungiDB:QG37_04928"/>
<dbReference type="InterPro" id="IPR052571">
    <property type="entry name" value="Mt_RNA_Methyltransferase"/>
</dbReference>
<keyword evidence="6" id="KW-0496">Mitochondrion</keyword>
<dbReference type="Pfam" id="PF09243">
    <property type="entry name" value="Rsm22"/>
    <property type="match status" value="2"/>
</dbReference>
<dbReference type="GO" id="GO:0051536">
    <property type="term" value="F:iron-sulfur cluster binding"/>
    <property type="evidence" value="ECO:0007669"/>
    <property type="project" value="UniProtKB-KW"/>
</dbReference>
<name>A0A0L0NVI8_CANAR</name>
<proteinExistence type="predicted"/>
<evidence type="ECO:0000256" key="2">
    <source>
        <dbReference type="ARBA" id="ARBA00022723"/>
    </source>
</evidence>
<evidence type="ECO:0000256" key="4">
    <source>
        <dbReference type="ARBA" id="ARBA00023004"/>
    </source>
</evidence>
<dbReference type="VEuPathDB" id="FungiDB:CJJ09_000409"/>
<dbReference type="PANTHER" id="PTHR13184">
    <property type="entry name" value="37S RIBOSOMAL PROTEIN S22"/>
    <property type="match status" value="1"/>
</dbReference>
<dbReference type="AlphaFoldDB" id="A0A0L0NVI8"/>
<dbReference type="VEuPathDB" id="FungiDB:CJI97_003771"/>
<dbReference type="PIRSF" id="PIRSF007797">
    <property type="entry name" value="RSM22"/>
    <property type="match status" value="1"/>
</dbReference>
<comment type="caution">
    <text evidence="9">The sequence shown here is derived from an EMBL/GenBank/DDBJ whole genome shotgun (WGS) entry which is preliminary data.</text>
</comment>
<dbReference type="VEuPathDB" id="FungiDB:CJJ07_004887"/>
<dbReference type="InterPro" id="IPR016522">
    <property type="entry name" value="RSM22_mit_bud"/>
</dbReference>
<dbReference type="InterPro" id="IPR029063">
    <property type="entry name" value="SAM-dependent_MTases_sf"/>
</dbReference>
<reference evidence="10" key="1">
    <citation type="journal article" date="2015" name="BMC Genomics">
        <title>Draft genome of a commonly misdiagnosed multidrug resistant pathogen Candida auris.</title>
        <authorList>
            <person name="Chatterjee S."/>
            <person name="Alampalli S.V."/>
            <person name="Nageshan R.K."/>
            <person name="Chettiar S.T."/>
            <person name="Joshi S."/>
            <person name="Tatu U.S."/>
        </authorList>
    </citation>
    <scope>NUCLEOTIDE SEQUENCE [LARGE SCALE GENOMIC DNA]</scope>
    <source>
        <strain evidence="10">6684</strain>
    </source>
</reference>
<dbReference type="InterPro" id="IPR015324">
    <property type="entry name" value="Ribosomal_Rsm22-like"/>
</dbReference>
<dbReference type="GO" id="GO:0008168">
    <property type="term" value="F:methyltransferase activity"/>
    <property type="evidence" value="ECO:0007669"/>
    <property type="project" value="InterPro"/>
</dbReference>
<dbReference type="GO" id="GO:0003735">
    <property type="term" value="F:structural constituent of ribosome"/>
    <property type="evidence" value="ECO:0007669"/>
    <property type="project" value="TreeGrafter"/>
</dbReference>
<sequence>MLLRRALISFRPHIARLKHTGVALPKDDDYDLLSQVSSQGDSILPFNRKRHSESFGQLVRSDARTQSGDVNDEHRKYIRRPEDPAVSDYKDPDGSYIQGKNSEEARLHPLTLQGKADHSVVKLPSAISKTINNNILSARVPNVVRERAQTIYQSLDKDQIQEAPVSALDSDAHIAALFLQDFANVKKVLGELQKRVGVDKFNPKSVLDIGYGPATGMVALNEIMGADFKPEVKDAYIVGRLNNEMKRRAKLILSRQPCEVDDRDTLKIVGKDDYVGHIDTRKLRIRTNVRDSLASSKKYELIIVNQALLTRKHSFPRDVDLNLEMVLAALKPGGHLVLLERGNPLGFEIIARARQVMLRPENFTHESGKIPRPYIRGSKPKPQKLRKEDQMVTEEQVKHEEKMLMKAIEEDGLNVDDVDLEKHLNEKYGELSDEDLRFEFEDELEKVSSLAQSEMPDYAGVDYHLSVVAPCPHHGKCPLQLGDPVLYKVSHHKHRFDFCAFDNVSERPKYTMELKKGKRLATPWEKADKLTKSERKALEGGGRPGSNNTELGTYSYLIMHRSLNDKETIKKIEADREHASESNVGESMATWPRLIGFPAKVKKNVKFNVCAPLGNIETWQVPKSLGKQVYHDARKARQGDLWPLGRKTFQVRNKFSEEGMARLKSLAKAQRKVVLKEKRKKEWKKREARDPALLEEESDSDPYALNELYASQFESTKKYRQQTKKMGFDT</sequence>
<keyword evidence="5" id="KW-0411">Iron-sulfur</keyword>
<organism evidence="9 10">
    <name type="scientific">Candidozyma auris</name>
    <name type="common">Yeast</name>
    <name type="synonym">Candida auris</name>
    <dbReference type="NCBI Taxonomy" id="498019"/>
    <lineage>
        <taxon>Eukaryota</taxon>
        <taxon>Fungi</taxon>
        <taxon>Dikarya</taxon>
        <taxon>Ascomycota</taxon>
        <taxon>Saccharomycotina</taxon>
        <taxon>Pichiomycetes</taxon>
        <taxon>Metschnikowiaceae</taxon>
        <taxon>Candidozyma</taxon>
    </lineage>
</organism>
<dbReference type="EMBL" id="LGST01000034">
    <property type="protein sequence ID" value="KND98172.1"/>
    <property type="molecule type" value="Genomic_DNA"/>
</dbReference>
<keyword evidence="3" id="KW-0809">Transit peptide</keyword>
<evidence type="ECO:0000313" key="10">
    <source>
        <dbReference type="Proteomes" id="UP000037122"/>
    </source>
</evidence>
<dbReference type="PANTHER" id="PTHR13184:SF5">
    <property type="entry name" value="METHYLTRANSFERASE-LIKE PROTEIN 17, MITOCHONDRIAL"/>
    <property type="match status" value="1"/>
</dbReference>
<dbReference type="SUPFAM" id="SSF53335">
    <property type="entry name" value="S-adenosyl-L-methionine-dependent methyltransferases"/>
    <property type="match status" value="1"/>
</dbReference>
<feature type="region of interest" description="Disordered" evidence="8">
    <location>
        <begin position="678"/>
        <end position="698"/>
    </location>
</feature>
<gene>
    <name evidence="9" type="ORF">QG37_04928</name>
</gene>
<dbReference type="VEuPathDB" id="FungiDB:B9J08_003696"/>
<dbReference type="GO" id="GO:0046872">
    <property type="term" value="F:metal ion binding"/>
    <property type="evidence" value="ECO:0007669"/>
    <property type="project" value="UniProtKB-KW"/>
</dbReference>
<feature type="region of interest" description="Disordered" evidence="8">
    <location>
        <begin position="367"/>
        <end position="391"/>
    </location>
</feature>
<evidence type="ECO:0000256" key="1">
    <source>
        <dbReference type="ARBA" id="ARBA00004173"/>
    </source>
</evidence>
<accession>A0A0L0NVI8</accession>
<comment type="subcellular location">
    <subcellularLocation>
        <location evidence="1">Mitochondrion</location>
    </subcellularLocation>
</comment>
<keyword evidence="4" id="KW-0408">Iron</keyword>
<evidence type="ECO:0000256" key="3">
    <source>
        <dbReference type="ARBA" id="ARBA00022946"/>
    </source>
</evidence>
<comment type="function">
    <text evidence="7">Mitochondrial ribosome (mitoribosome) assembly factor. Binds at the interface of the head and body domains of the mitochondrial small ribosomal subunit (mt-SSU), occluding the mRNA channel and preventing compaction of the head domain towards the body. Probable inactive methyltransferase: retains the characteristic folding and ability to bind S-adenosyl-L-methionine, but it probably lost its methyltransferase activity.</text>
</comment>